<evidence type="ECO:0000256" key="5">
    <source>
        <dbReference type="ARBA" id="ARBA00023136"/>
    </source>
</evidence>
<evidence type="ECO:0000256" key="1">
    <source>
        <dbReference type="ARBA" id="ARBA00004170"/>
    </source>
</evidence>
<accession>A0ABQ7S520</accession>
<comment type="caution">
    <text evidence="6">The sequence shown here is derived from an EMBL/GenBank/DDBJ whole genome shotgun (WGS) entry which is preliminary data.</text>
</comment>
<dbReference type="Gene3D" id="1.25.40.660">
    <property type="entry name" value="Vacuolar protein sorting-associated protein 35, helical subcomplex Vps35-C"/>
    <property type="match status" value="1"/>
</dbReference>
<protein>
    <submittedName>
        <fullName evidence="6">Vacuolar protein sorting-associated protein 35</fullName>
    </submittedName>
</protein>
<keyword evidence="7" id="KW-1185">Reference proteome</keyword>
<comment type="similarity">
    <text evidence="2">Belongs to the VPS35 family.</text>
</comment>
<name>A0ABQ7S520_9ACAR</name>
<evidence type="ECO:0000313" key="6">
    <source>
        <dbReference type="EMBL" id="KAG9508523.1"/>
    </source>
</evidence>
<dbReference type="InterPro" id="IPR005378">
    <property type="entry name" value="Vps35"/>
</dbReference>
<dbReference type="InterPro" id="IPR042491">
    <property type="entry name" value="Vps35_C"/>
</dbReference>
<sequence length="1053" mass="118529">MSTIPMMPTPEEEALRAVKAHSFEMVRALDKNRLLDALNHASSMLSELRTSILSPKSYYQLYMAVTDQLQHLIAYLMEEFDRGGTRLADFYELVQNAGNIIPRLYLLILVGVVYMKTTPTCRREILKDLVEMCGGVQHSLRGLFLRNYLLQMCRDVLPGTDQDADKGTLQDSIDFILTNFAEMNKLWVRIQHQGHSRDRERRERERMDLRLLVGTNLVRLSQLEALDVECYKEVVLPGILEQIVSCRDDIAQEYLMECLIQVFPDEFHLATLKPFLNSCAQLVPRVNVKNITIALIDRLATSKDVELPEDLFDVFSQQISHIIESRPEIAPEDVVSMQTSLVNFSLKKISEKSKQSEAIDSVLKSALQVIKNKTGATKLDSSSSLNRELLKFLRVPICLDSSGDGLVAIKLLLKLDHYRKFLSEVTHPSLHKQIALSLINTLLESVQNIESSTPATTVSPAAATTISINNDEVTGEQVPEKDNSEIKSAGIDTIPETKAAIINGTHDEDQRLTLEEIQVFIKEICGPLINQEPEGENYHALCNDEDFVEEQLTMSKLLHVIISEQVMANYSSNTKFQAISILSEVLNNSGAQRIRHTLPSLIFEALKLMLEYGRAKASINNNGNNNDSIVNVWKLVNKLIGRLMTGKHDLLCSMCVRLFLQHAETIMMTSLDDRQDKAFRLITEAFSANELIETKSQPAGIISIVGTIKSLNFTKPDLVEQSRKLCFFYSPKLLRIKDQCRAYLTSIMLLVDIDKNECDSQLGQHIDAIIKIASDSLYAEEQTLLWVDILTQLTLFKSLRNFDVSPYVKQLREKIQEATAENALAESVALGATDLVALRSILNELDPCMVAGTYSFLLPSSYPPTTIEELRKSCAHNAEGFQCVKRLMPKVKEAILKRGLLTFLRERQRQQKKVCTNVQSAASKQLVDAFDCVMKKRKPHYEQADKTFIGKMQHLSSQRRNTSEEINHLCCGFIEYKRQLNSGPGTECAAYKSLLEEVNSSTIPNDTALLCPDEDKLDEICPKLPPIVIKPSSQVTSLPSLVLYLVVTLGENV</sequence>
<evidence type="ECO:0000313" key="7">
    <source>
        <dbReference type="Proteomes" id="UP000825002"/>
    </source>
</evidence>
<dbReference type="PANTHER" id="PTHR11099:SF0">
    <property type="entry name" value="VACUOLAR PROTEIN SORTING-ASSOCIATED PROTEIN 35"/>
    <property type="match status" value="1"/>
</dbReference>
<proteinExistence type="inferred from homology"/>
<organism evidence="6 7">
    <name type="scientific">Fragariocoptes setiger</name>
    <dbReference type="NCBI Taxonomy" id="1670756"/>
    <lineage>
        <taxon>Eukaryota</taxon>
        <taxon>Metazoa</taxon>
        <taxon>Ecdysozoa</taxon>
        <taxon>Arthropoda</taxon>
        <taxon>Chelicerata</taxon>
        <taxon>Arachnida</taxon>
        <taxon>Acari</taxon>
        <taxon>Acariformes</taxon>
        <taxon>Trombidiformes</taxon>
        <taxon>Prostigmata</taxon>
        <taxon>Eupodina</taxon>
        <taxon>Eriophyoidea</taxon>
        <taxon>Phytoptidae</taxon>
        <taxon>Fragariocoptes</taxon>
    </lineage>
</organism>
<evidence type="ECO:0000256" key="4">
    <source>
        <dbReference type="ARBA" id="ARBA00022927"/>
    </source>
</evidence>
<keyword evidence="3" id="KW-0813">Transport</keyword>
<dbReference type="Proteomes" id="UP000825002">
    <property type="component" value="Unassembled WGS sequence"/>
</dbReference>
<comment type="subcellular location">
    <subcellularLocation>
        <location evidence="1">Membrane</location>
        <topology evidence="1">Peripheral membrane protein</topology>
    </subcellularLocation>
</comment>
<reference evidence="6 7" key="1">
    <citation type="submission" date="2020-10" db="EMBL/GenBank/DDBJ databases">
        <authorList>
            <person name="Klimov P.B."/>
            <person name="Dyachkov S.M."/>
            <person name="Chetverikov P.E."/>
        </authorList>
    </citation>
    <scope>NUCLEOTIDE SEQUENCE [LARGE SCALE GENOMIC DNA]</scope>
    <source>
        <strain evidence="6">BMOC 18-1129-001#AD2665</strain>
        <tissue evidence="6">Entire mites</tissue>
    </source>
</reference>
<evidence type="ECO:0000256" key="2">
    <source>
        <dbReference type="ARBA" id="ARBA00006536"/>
    </source>
</evidence>
<dbReference type="PANTHER" id="PTHR11099">
    <property type="entry name" value="VACUOLAR SORTING PROTEIN 35"/>
    <property type="match status" value="1"/>
</dbReference>
<dbReference type="Pfam" id="PF03635">
    <property type="entry name" value="Vps35"/>
    <property type="match status" value="1"/>
</dbReference>
<dbReference type="EMBL" id="JAIFTH010001479">
    <property type="protein sequence ID" value="KAG9508523.1"/>
    <property type="molecule type" value="Genomic_DNA"/>
</dbReference>
<keyword evidence="4" id="KW-0653">Protein transport</keyword>
<gene>
    <name evidence="6" type="primary">VPS35</name>
    <name evidence="6" type="ORF">GZH46_02977</name>
</gene>
<feature type="non-terminal residue" evidence="6">
    <location>
        <position position="1"/>
    </location>
</feature>
<keyword evidence="5" id="KW-0472">Membrane</keyword>
<evidence type="ECO:0000256" key="3">
    <source>
        <dbReference type="ARBA" id="ARBA00022448"/>
    </source>
</evidence>